<proteinExistence type="predicted"/>
<protein>
    <submittedName>
        <fullName evidence="2">Uncharacterized protein</fullName>
    </submittedName>
</protein>
<dbReference type="PATRIC" id="fig|657309.4.peg.1215"/>
<dbReference type="Pfam" id="PF19513">
    <property type="entry name" value="DUF6047"/>
    <property type="match status" value="1"/>
</dbReference>
<accession>D6CZ82</accession>
<gene>
    <name evidence="2" type="ORF">BXY_24200</name>
</gene>
<feature type="compositionally biased region" description="Basic residues" evidence="1">
    <location>
        <begin position="404"/>
        <end position="417"/>
    </location>
</feature>
<feature type="region of interest" description="Disordered" evidence="1">
    <location>
        <begin position="382"/>
        <end position="417"/>
    </location>
</feature>
<dbReference type="InterPro" id="IPR046110">
    <property type="entry name" value="DUF6047"/>
</dbReference>
<sequence>MEPLKDGYSMAWWLERLKRPWKRPRKETSGNLYLELCPDNRIKSFMVVRHRPKGTDPFMEFIGHTADKAIREGNGQVPDNLLLALEGVPERMLPTREELREERPGNIWKLISGYGEITGGKPVPLRRAVYLRAHGREIDRTALEEMGLSPGCRNYEAYETAMERASEGKKALFRLTLVKTERGVGVFNDGLQGPERMRGMLQEMADRFYSAAWEGMKTLSIYRIETASRRLLEMSRENRRDFPASRPPLEILARYLPTASFDMSPTAENLERFVRANSLALSANNREIMTLQDIARKGYAHLYMDGPFRYRKEFAGIEKELRMLARERELYRNFPYKERMHDLRERSMAAAELLLKREGIRRDTPSVPQKTDKYAERIQAMAECPEKGMIPPSSGEKKKEPARKQKGPAFRKVKPQL</sequence>
<reference evidence="2 3" key="2">
    <citation type="submission" date="2010-03" db="EMBL/GenBank/DDBJ databases">
        <authorList>
            <person name="Pajon A."/>
        </authorList>
    </citation>
    <scope>NUCLEOTIDE SEQUENCE [LARGE SCALE GENOMIC DNA]</scope>
    <source>
        <strain evidence="2 3">XB1A</strain>
    </source>
</reference>
<evidence type="ECO:0000256" key="1">
    <source>
        <dbReference type="SAM" id="MobiDB-lite"/>
    </source>
</evidence>
<dbReference type="KEGG" id="bxy:BXY_24200"/>
<organism evidence="2 3">
    <name type="scientific">Bacteroides xylanisolvens XB1A</name>
    <dbReference type="NCBI Taxonomy" id="657309"/>
    <lineage>
        <taxon>Bacteria</taxon>
        <taxon>Pseudomonadati</taxon>
        <taxon>Bacteroidota</taxon>
        <taxon>Bacteroidia</taxon>
        <taxon>Bacteroidales</taxon>
        <taxon>Bacteroidaceae</taxon>
        <taxon>Bacteroides</taxon>
    </lineage>
</organism>
<dbReference type="Proteomes" id="UP000008795">
    <property type="component" value="Chromosome"/>
</dbReference>
<dbReference type="AlphaFoldDB" id="D6CZ82"/>
<evidence type="ECO:0000313" key="3">
    <source>
        <dbReference type="Proteomes" id="UP000008795"/>
    </source>
</evidence>
<dbReference type="eggNOG" id="ENOG5030US0">
    <property type="taxonomic scope" value="Bacteria"/>
</dbReference>
<dbReference type="EMBL" id="FP929033">
    <property type="protein sequence ID" value="CBK67484.1"/>
    <property type="molecule type" value="Genomic_DNA"/>
</dbReference>
<dbReference type="HOGENOM" id="CLU_682678_0_0_10"/>
<evidence type="ECO:0000313" key="2">
    <source>
        <dbReference type="EMBL" id="CBK67484.1"/>
    </source>
</evidence>
<reference evidence="2 3" key="1">
    <citation type="submission" date="2010-03" db="EMBL/GenBank/DDBJ databases">
        <title>The genome sequence of Bacteriodes xylanisolvens XB1A.</title>
        <authorList>
            <consortium name="metaHIT consortium -- http://www.metahit.eu/"/>
            <person name="Pajon A."/>
            <person name="Turner K."/>
            <person name="Parkhill J."/>
            <person name="Bernalier A."/>
        </authorList>
    </citation>
    <scope>NUCLEOTIDE SEQUENCE [LARGE SCALE GENOMIC DNA]</scope>
    <source>
        <strain evidence="2 3">XB1A</strain>
    </source>
</reference>
<name>D6CZ82_9BACE</name>